<accession>A0A1G9SZ29</accession>
<dbReference type="RefSeq" id="WP_030433287.1">
    <property type="nucleotide sequence ID" value="NZ_JOEF01000039.1"/>
</dbReference>
<name>A0A1G9SZ29_ALLAB</name>
<dbReference type="OrthoDB" id="9972064at2"/>
<evidence type="ECO:0000256" key="1">
    <source>
        <dbReference type="SAM" id="MobiDB-lite"/>
    </source>
</evidence>
<keyword evidence="3" id="KW-1185">Reference proteome</keyword>
<sequence length="135" mass="14571">MVTNDALQALTGAVERALTGLERLPSEPLPLAAAAMIAVEFEAAATQAEPRLSVTQDSGPVAIAVRAARASLVADGFDPQTAHDRFVELLGSLQEHRHTDRSRRSVAALWQDAIPEQLTRPSRRSRHRAPDPHAV</sequence>
<reference evidence="2 3" key="1">
    <citation type="submission" date="2016-10" db="EMBL/GenBank/DDBJ databases">
        <authorList>
            <person name="de Groot N.N."/>
        </authorList>
    </citation>
    <scope>NUCLEOTIDE SEQUENCE [LARGE SCALE GENOMIC DNA]</scope>
    <source>
        <strain evidence="2 3">DSM 44149</strain>
    </source>
</reference>
<organism evidence="2 3">
    <name type="scientific">Allokutzneria albata</name>
    <name type="common">Kibdelosporangium albatum</name>
    <dbReference type="NCBI Taxonomy" id="211114"/>
    <lineage>
        <taxon>Bacteria</taxon>
        <taxon>Bacillati</taxon>
        <taxon>Actinomycetota</taxon>
        <taxon>Actinomycetes</taxon>
        <taxon>Pseudonocardiales</taxon>
        <taxon>Pseudonocardiaceae</taxon>
        <taxon>Allokutzneria</taxon>
    </lineage>
</organism>
<dbReference type="Proteomes" id="UP000183376">
    <property type="component" value="Chromosome I"/>
</dbReference>
<feature type="region of interest" description="Disordered" evidence="1">
    <location>
        <begin position="111"/>
        <end position="135"/>
    </location>
</feature>
<dbReference type="AlphaFoldDB" id="A0A1G9SZ29"/>
<gene>
    <name evidence="2" type="ORF">SAMN04489726_1436</name>
</gene>
<dbReference type="EMBL" id="LT629701">
    <property type="protein sequence ID" value="SDM40105.1"/>
    <property type="molecule type" value="Genomic_DNA"/>
</dbReference>
<protein>
    <submittedName>
        <fullName evidence="2">Uncharacterized protein</fullName>
    </submittedName>
</protein>
<proteinExistence type="predicted"/>
<dbReference type="STRING" id="211114.SAMN04489726_1436"/>
<evidence type="ECO:0000313" key="3">
    <source>
        <dbReference type="Proteomes" id="UP000183376"/>
    </source>
</evidence>
<evidence type="ECO:0000313" key="2">
    <source>
        <dbReference type="EMBL" id="SDM40105.1"/>
    </source>
</evidence>